<dbReference type="GO" id="GO:0000162">
    <property type="term" value="P:L-tryptophan biosynthetic process"/>
    <property type="evidence" value="ECO:0007669"/>
    <property type="project" value="UniProtKB-UniRule"/>
</dbReference>
<dbReference type="Pfam" id="PF00218">
    <property type="entry name" value="IGPS"/>
    <property type="match status" value="1"/>
</dbReference>
<dbReference type="EC" id="4.1.1.48" evidence="8"/>
<dbReference type="InterPro" id="IPR011060">
    <property type="entry name" value="RibuloseP-bd_barrel"/>
</dbReference>
<gene>
    <name evidence="8 10" type="primary">trpC</name>
    <name evidence="10" type="ORF">GLW01_10380</name>
</gene>
<comment type="similarity">
    <text evidence="8">Belongs to the TrpC family.</text>
</comment>
<evidence type="ECO:0000256" key="8">
    <source>
        <dbReference type="HAMAP-Rule" id="MF_00134"/>
    </source>
</evidence>
<dbReference type="InterPro" id="IPR013785">
    <property type="entry name" value="Aldolase_TIM"/>
</dbReference>
<dbReference type="EMBL" id="WMEX01000005">
    <property type="protein sequence ID" value="MYL27200.1"/>
    <property type="molecule type" value="Genomic_DNA"/>
</dbReference>
<dbReference type="Proteomes" id="UP000460751">
    <property type="component" value="Unassembled WGS sequence"/>
</dbReference>
<dbReference type="PANTHER" id="PTHR22854">
    <property type="entry name" value="TRYPTOPHAN BIOSYNTHESIS PROTEIN"/>
    <property type="match status" value="1"/>
</dbReference>
<comment type="catalytic activity">
    <reaction evidence="1 8">
        <text>1-(2-carboxyphenylamino)-1-deoxy-D-ribulose 5-phosphate + H(+) = (1S,2R)-1-C-(indol-3-yl)glycerol 3-phosphate + CO2 + H2O</text>
        <dbReference type="Rhea" id="RHEA:23476"/>
        <dbReference type="ChEBI" id="CHEBI:15377"/>
        <dbReference type="ChEBI" id="CHEBI:15378"/>
        <dbReference type="ChEBI" id="CHEBI:16526"/>
        <dbReference type="ChEBI" id="CHEBI:58613"/>
        <dbReference type="ChEBI" id="CHEBI:58866"/>
        <dbReference type="EC" id="4.1.1.48"/>
    </reaction>
</comment>
<dbReference type="NCBIfam" id="NF001373">
    <property type="entry name" value="PRK00278.1-6"/>
    <property type="match status" value="1"/>
</dbReference>
<dbReference type="HAMAP" id="MF_00134_B">
    <property type="entry name" value="IGPS_B"/>
    <property type="match status" value="1"/>
</dbReference>
<protein>
    <recommendedName>
        <fullName evidence="8">Indole-3-glycerol phosphate synthase</fullName>
        <shortName evidence="8">IGPS</shortName>
        <ecNumber evidence="8">4.1.1.48</ecNumber>
    </recommendedName>
</protein>
<dbReference type="PANTHER" id="PTHR22854:SF2">
    <property type="entry name" value="INDOLE-3-GLYCEROL-PHOSPHATE SYNTHASE"/>
    <property type="match status" value="1"/>
</dbReference>
<evidence type="ECO:0000256" key="3">
    <source>
        <dbReference type="ARBA" id="ARBA00022605"/>
    </source>
</evidence>
<comment type="pathway">
    <text evidence="2 8">Amino-acid biosynthesis; L-tryptophan biosynthesis; L-tryptophan from chorismate: step 4/5.</text>
</comment>
<sequence length="268" mass="29566">MNDGTPTVLKRIVARKHEEVAERQRRLSFEDCRSEAREQPATRGFAAALQRRIDAGDPAVIAEIKRASPSAGVLRDPYDPAAIARDYEAHGAACLSVLTDRDFFQGGEADLLAAREACTLPVLRKDFMVDEYQIHESRIAGADCILLIAACLSVNQMQALAGTARELGMDVLVEVHNEAELDQALQVDSPLLGINNRDLHTFEVSLDTTRTLHQRVPDGRLTITESGIHTRKDVDAMRERGIHAFLVGESFMRAGSPGYRLGELFFSI</sequence>
<organism evidence="10 11">
    <name type="scientific">Vreelandella halophila</name>
    <dbReference type="NCBI Taxonomy" id="86177"/>
    <lineage>
        <taxon>Bacteria</taxon>
        <taxon>Pseudomonadati</taxon>
        <taxon>Pseudomonadota</taxon>
        <taxon>Gammaproteobacteria</taxon>
        <taxon>Oceanospirillales</taxon>
        <taxon>Halomonadaceae</taxon>
        <taxon>Vreelandella</taxon>
    </lineage>
</organism>
<dbReference type="CDD" id="cd00331">
    <property type="entry name" value="IGPS"/>
    <property type="match status" value="1"/>
</dbReference>
<keyword evidence="5 8" id="KW-0822">Tryptophan biosynthesis</keyword>
<dbReference type="OrthoDB" id="9804217at2"/>
<dbReference type="RefSeq" id="WP_160898999.1">
    <property type="nucleotide sequence ID" value="NZ_WMEX01000005.1"/>
</dbReference>
<dbReference type="NCBIfam" id="NF001377">
    <property type="entry name" value="PRK00278.2-4"/>
    <property type="match status" value="1"/>
</dbReference>
<feature type="domain" description="Indole-3-glycerol phosphate synthase" evidence="9">
    <location>
        <begin position="9"/>
        <end position="255"/>
    </location>
</feature>
<evidence type="ECO:0000256" key="7">
    <source>
        <dbReference type="ARBA" id="ARBA00023239"/>
    </source>
</evidence>
<keyword evidence="11" id="KW-1185">Reference proteome</keyword>
<evidence type="ECO:0000256" key="1">
    <source>
        <dbReference type="ARBA" id="ARBA00001633"/>
    </source>
</evidence>
<evidence type="ECO:0000313" key="11">
    <source>
        <dbReference type="Proteomes" id="UP000460751"/>
    </source>
</evidence>
<dbReference type="FunFam" id="3.20.20.70:FF:000024">
    <property type="entry name" value="Indole-3-glycerol phosphate synthase"/>
    <property type="match status" value="1"/>
</dbReference>
<keyword evidence="7 8" id="KW-0456">Lyase</keyword>
<dbReference type="InterPro" id="IPR001468">
    <property type="entry name" value="Indole-3-GlycerolPSynthase_CS"/>
</dbReference>
<comment type="caution">
    <text evidence="10">The sequence shown here is derived from an EMBL/GenBank/DDBJ whole genome shotgun (WGS) entry which is preliminary data.</text>
</comment>
<dbReference type="PROSITE" id="PS00614">
    <property type="entry name" value="IGPS"/>
    <property type="match status" value="1"/>
</dbReference>
<dbReference type="InterPro" id="IPR045186">
    <property type="entry name" value="Indole-3-glycerol_P_synth"/>
</dbReference>
<evidence type="ECO:0000313" key="10">
    <source>
        <dbReference type="EMBL" id="MYL27200.1"/>
    </source>
</evidence>
<dbReference type="InterPro" id="IPR013798">
    <property type="entry name" value="Indole-3-glycerol_P_synth_dom"/>
</dbReference>
<dbReference type="SUPFAM" id="SSF51366">
    <property type="entry name" value="Ribulose-phoshate binding barrel"/>
    <property type="match status" value="1"/>
</dbReference>
<reference evidence="10 11" key="1">
    <citation type="submission" date="2019-11" db="EMBL/GenBank/DDBJ databases">
        <title>Genome sequences of 17 halophilic strains isolated from different environments.</title>
        <authorList>
            <person name="Furrow R.E."/>
        </authorList>
    </citation>
    <scope>NUCLEOTIDE SEQUENCE [LARGE SCALE GENOMIC DNA]</scope>
    <source>
        <strain evidence="10 11">22507_15_FS</strain>
    </source>
</reference>
<keyword evidence="6 8" id="KW-0057">Aromatic amino acid biosynthesis</keyword>
<evidence type="ECO:0000259" key="9">
    <source>
        <dbReference type="Pfam" id="PF00218"/>
    </source>
</evidence>
<dbReference type="Gene3D" id="3.20.20.70">
    <property type="entry name" value="Aldolase class I"/>
    <property type="match status" value="1"/>
</dbReference>
<evidence type="ECO:0000256" key="6">
    <source>
        <dbReference type="ARBA" id="ARBA00023141"/>
    </source>
</evidence>
<evidence type="ECO:0000256" key="5">
    <source>
        <dbReference type="ARBA" id="ARBA00022822"/>
    </source>
</evidence>
<evidence type="ECO:0000256" key="2">
    <source>
        <dbReference type="ARBA" id="ARBA00004696"/>
    </source>
</evidence>
<keyword evidence="3 8" id="KW-0028">Amino-acid biosynthesis</keyword>
<dbReference type="GO" id="GO:0004425">
    <property type="term" value="F:indole-3-glycerol-phosphate synthase activity"/>
    <property type="evidence" value="ECO:0007669"/>
    <property type="project" value="UniProtKB-UniRule"/>
</dbReference>
<dbReference type="AlphaFoldDB" id="A0A9X4YG31"/>
<evidence type="ECO:0000256" key="4">
    <source>
        <dbReference type="ARBA" id="ARBA00022793"/>
    </source>
</evidence>
<accession>A0A9X4YG31</accession>
<proteinExistence type="inferred from homology"/>
<keyword evidence="4 8" id="KW-0210">Decarboxylase</keyword>
<dbReference type="GO" id="GO:0004640">
    <property type="term" value="F:phosphoribosylanthranilate isomerase activity"/>
    <property type="evidence" value="ECO:0007669"/>
    <property type="project" value="TreeGrafter"/>
</dbReference>
<name>A0A9X4YG31_9GAMM</name>